<dbReference type="EMBL" id="BGZK01000054">
    <property type="protein sequence ID" value="GBP12897.1"/>
    <property type="molecule type" value="Genomic_DNA"/>
</dbReference>
<dbReference type="InterPro" id="IPR000357">
    <property type="entry name" value="HEAT"/>
</dbReference>
<evidence type="ECO:0000256" key="2">
    <source>
        <dbReference type="ARBA" id="ARBA00022448"/>
    </source>
</evidence>
<dbReference type="SUPFAM" id="SSF48371">
    <property type="entry name" value="ARM repeat"/>
    <property type="match status" value="1"/>
</dbReference>
<evidence type="ECO:0000256" key="5">
    <source>
        <dbReference type="ARBA" id="ARBA00022927"/>
    </source>
</evidence>
<proteinExistence type="predicted"/>
<dbReference type="GO" id="GO:0005737">
    <property type="term" value="C:cytoplasm"/>
    <property type="evidence" value="ECO:0007669"/>
    <property type="project" value="UniProtKB-SubCell"/>
</dbReference>
<comment type="subcellular location">
    <subcellularLocation>
        <location evidence="1">Cytoplasm</location>
    </subcellularLocation>
</comment>
<dbReference type="PANTHER" id="PTHR10527">
    <property type="entry name" value="IMPORTIN BETA"/>
    <property type="match status" value="1"/>
</dbReference>
<name>A0A4C1THJ2_EUMVA</name>
<dbReference type="Pfam" id="PF18829">
    <property type="entry name" value="Importin_rep_6"/>
    <property type="match status" value="1"/>
</dbReference>
<dbReference type="GO" id="GO:0006606">
    <property type="term" value="P:protein import into nucleus"/>
    <property type="evidence" value="ECO:0007669"/>
    <property type="project" value="InterPro"/>
</dbReference>
<dbReference type="InterPro" id="IPR011989">
    <property type="entry name" value="ARM-like"/>
</dbReference>
<dbReference type="OrthoDB" id="543373at2759"/>
<dbReference type="AlphaFoldDB" id="A0A4C1THJ2"/>
<dbReference type="Gene3D" id="1.25.10.10">
    <property type="entry name" value="Leucine-rich Repeat Variant"/>
    <property type="match status" value="1"/>
</dbReference>
<dbReference type="Pfam" id="PF02985">
    <property type="entry name" value="HEAT"/>
    <property type="match status" value="1"/>
</dbReference>
<dbReference type="InterPro" id="IPR016024">
    <property type="entry name" value="ARM-type_fold"/>
</dbReference>
<reference evidence="6 7" key="1">
    <citation type="journal article" date="2019" name="Commun. Biol.">
        <title>The bagworm genome reveals a unique fibroin gene that provides high tensile strength.</title>
        <authorList>
            <person name="Kono N."/>
            <person name="Nakamura H."/>
            <person name="Ohtoshi R."/>
            <person name="Tomita M."/>
            <person name="Numata K."/>
            <person name="Arakawa K."/>
        </authorList>
    </citation>
    <scope>NUCLEOTIDE SEQUENCE [LARGE SCALE GENOMIC DNA]</scope>
</reference>
<dbReference type="GO" id="GO:0005634">
    <property type="term" value="C:nucleus"/>
    <property type="evidence" value="ECO:0007669"/>
    <property type="project" value="UniProtKB-SubCell"/>
</dbReference>
<comment type="caution">
    <text evidence="6">The sequence shown here is derived from an EMBL/GenBank/DDBJ whole genome shotgun (WGS) entry which is preliminary data.</text>
</comment>
<keyword evidence="2" id="KW-0813">Transport</keyword>
<evidence type="ECO:0000256" key="1">
    <source>
        <dbReference type="ARBA" id="ARBA00004496"/>
    </source>
</evidence>
<keyword evidence="4" id="KW-0677">Repeat</keyword>
<evidence type="ECO:0000256" key="3">
    <source>
        <dbReference type="ARBA" id="ARBA00022490"/>
    </source>
</evidence>
<protein>
    <submittedName>
        <fullName evidence="6">Importin-5</fullName>
    </submittedName>
</protein>
<dbReference type="STRING" id="151549.A0A4C1THJ2"/>
<accession>A0A4C1THJ2</accession>
<evidence type="ECO:0000313" key="7">
    <source>
        <dbReference type="Proteomes" id="UP000299102"/>
    </source>
</evidence>
<keyword evidence="5" id="KW-0653">Protein transport</keyword>
<evidence type="ECO:0000256" key="4">
    <source>
        <dbReference type="ARBA" id="ARBA00022737"/>
    </source>
</evidence>
<gene>
    <name evidence="6" type="primary">Ipo5</name>
    <name evidence="6" type="ORF">EVAR_79247_1</name>
</gene>
<keyword evidence="3" id="KW-0963">Cytoplasm</keyword>
<keyword evidence="7" id="KW-1185">Reference proteome</keyword>
<organism evidence="6 7">
    <name type="scientific">Eumeta variegata</name>
    <name type="common">Bagworm moth</name>
    <name type="synonym">Eumeta japonica</name>
    <dbReference type="NCBI Taxonomy" id="151549"/>
    <lineage>
        <taxon>Eukaryota</taxon>
        <taxon>Metazoa</taxon>
        <taxon>Ecdysozoa</taxon>
        <taxon>Arthropoda</taxon>
        <taxon>Hexapoda</taxon>
        <taxon>Insecta</taxon>
        <taxon>Pterygota</taxon>
        <taxon>Neoptera</taxon>
        <taxon>Endopterygota</taxon>
        <taxon>Lepidoptera</taxon>
        <taxon>Glossata</taxon>
        <taxon>Ditrysia</taxon>
        <taxon>Tineoidea</taxon>
        <taxon>Psychidae</taxon>
        <taxon>Oiketicinae</taxon>
        <taxon>Eumeta</taxon>
    </lineage>
</organism>
<dbReference type="Proteomes" id="UP000299102">
    <property type="component" value="Unassembled WGS sequence"/>
</dbReference>
<evidence type="ECO:0000313" key="6">
    <source>
        <dbReference type="EMBL" id="GBP12897.1"/>
    </source>
</evidence>
<dbReference type="InterPro" id="IPR040122">
    <property type="entry name" value="Importin_beta"/>
</dbReference>
<sequence length="305" mass="33990">MTEVLRILNKLLTEHFERATERRQKRADEDYDEVVEEQLADEDNEDVYGLSRVADVLHALLSAYRDHFYPHLDHLLPHLVQLLAPARPYTDRQWAICIFDDVIEFGGPACVKYKDIFLEPIVNGLRDPAPDVRQAASYGCGVLAQFGGEQFAGTCAQVVPLLAAIVSEPDCRSIEKLSATENAISAVAKIIKYNHSQINRDETIRHWLTWLPVVEDAEEAPHVYELLCELAAGGHPALATPDALPRLLALLAEAFLRDAVPETSPVYAQMVNLVRQIQSNGELFSACLMQLSNEHQQALSQALSA</sequence>
<dbReference type="InterPro" id="IPR041389">
    <property type="entry name" value="Importin_rep_6"/>
</dbReference>